<keyword evidence="3" id="KW-1185">Reference proteome</keyword>
<evidence type="ECO:0008006" key="4">
    <source>
        <dbReference type="Google" id="ProtNLM"/>
    </source>
</evidence>
<dbReference type="InterPro" id="IPR011322">
    <property type="entry name" value="N-reg_PII-like_a/b"/>
</dbReference>
<dbReference type="InterPro" id="IPR003793">
    <property type="entry name" value="UPF0166"/>
</dbReference>
<reference evidence="2 3" key="1">
    <citation type="submission" date="2024-02" db="EMBL/GenBank/DDBJ databases">
        <title>Deinococcus carri NBRC 110142.</title>
        <authorList>
            <person name="Ichikawa N."/>
            <person name="Katano-Makiyama Y."/>
            <person name="Hidaka K."/>
        </authorList>
    </citation>
    <scope>NUCLEOTIDE SEQUENCE [LARGE SCALE GENOMIC DNA]</scope>
    <source>
        <strain evidence="2 3">NBRC 110142</strain>
    </source>
</reference>
<protein>
    <recommendedName>
        <fullName evidence="4">DUF190 domain-containing protein</fullName>
    </recommendedName>
</protein>
<proteinExistence type="inferred from homology"/>
<sequence length="115" mass="12320">MASEVHLHGQVRVLRFYTLAGDRWGGQSLADSVVEAAHRAGLAGATVLRGMVGFGRHGVDTFLSVLEVHTDHQPVLVELVDSEPRLLAFLAELLEEGLPNRLVTLGDAEVLASPS</sequence>
<organism evidence="2 3">
    <name type="scientific">Deinococcus carri</name>
    <dbReference type="NCBI Taxonomy" id="1211323"/>
    <lineage>
        <taxon>Bacteria</taxon>
        <taxon>Thermotogati</taxon>
        <taxon>Deinococcota</taxon>
        <taxon>Deinococci</taxon>
        <taxon>Deinococcales</taxon>
        <taxon>Deinococcaceae</taxon>
        <taxon>Deinococcus</taxon>
    </lineage>
</organism>
<gene>
    <name evidence="2" type="ORF">Dcar01_01137</name>
</gene>
<comment type="caution">
    <text evidence="2">The sequence shown here is derived from an EMBL/GenBank/DDBJ whole genome shotgun (WGS) entry which is preliminary data.</text>
</comment>
<dbReference type="EMBL" id="BAABRP010000002">
    <property type="protein sequence ID" value="GAA5512423.1"/>
    <property type="molecule type" value="Genomic_DNA"/>
</dbReference>
<evidence type="ECO:0000313" key="2">
    <source>
        <dbReference type="EMBL" id="GAA5512423.1"/>
    </source>
</evidence>
<accession>A0ABP9W8U0</accession>
<dbReference type="Pfam" id="PF02641">
    <property type="entry name" value="DUF190"/>
    <property type="match status" value="1"/>
</dbReference>
<comment type="similarity">
    <text evidence="1">Belongs to the UPF0166 family.</text>
</comment>
<dbReference type="RefSeq" id="WP_345462248.1">
    <property type="nucleotide sequence ID" value="NZ_BAABRP010000002.1"/>
</dbReference>
<dbReference type="PANTHER" id="PTHR35983">
    <property type="entry name" value="UPF0166 PROTEIN TM_0021"/>
    <property type="match status" value="1"/>
</dbReference>
<dbReference type="SUPFAM" id="SSF54913">
    <property type="entry name" value="GlnB-like"/>
    <property type="match status" value="1"/>
</dbReference>
<dbReference type="Gene3D" id="3.30.70.120">
    <property type="match status" value="1"/>
</dbReference>
<evidence type="ECO:0000313" key="3">
    <source>
        <dbReference type="Proteomes" id="UP001401887"/>
    </source>
</evidence>
<dbReference type="InterPro" id="IPR015867">
    <property type="entry name" value="N-reg_PII/ATP_PRibTrfase_C"/>
</dbReference>
<name>A0ABP9W8U0_9DEIO</name>
<dbReference type="PANTHER" id="PTHR35983:SF1">
    <property type="entry name" value="UPF0166 PROTEIN TM_0021"/>
    <property type="match status" value="1"/>
</dbReference>
<dbReference type="Proteomes" id="UP001401887">
    <property type="component" value="Unassembled WGS sequence"/>
</dbReference>
<evidence type="ECO:0000256" key="1">
    <source>
        <dbReference type="ARBA" id="ARBA00010554"/>
    </source>
</evidence>